<dbReference type="eggNOG" id="COG2606">
    <property type="taxonomic scope" value="Bacteria"/>
</dbReference>
<dbReference type="GO" id="GO:0016829">
    <property type="term" value="F:lyase activity"/>
    <property type="evidence" value="ECO:0007669"/>
    <property type="project" value="UniProtKB-KW"/>
</dbReference>
<comment type="similarity">
    <text evidence="1 4">Belongs to the prolyl-tRNA editing family. YbaK/EbsC subfamily.</text>
</comment>
<evidence type="ECO:0000256" key="4">
    <source>
        <dbReference type="PIRNR" id="PIRNR006181"/>
    </source>
</evidence>
<feature type="region of interest" description="Disordered" evidence="5">
    <location>
        <begin position="1"/>
        <end position="21"/>
    </location>
</feature>
<comment type="caution">
    <text evidence="7">The sequence shown here is derived from an EMBL/GenBank/DDBJ whole genome shotgun (WGS) entry which is preliminary data.</text>
</comment>
<dbReference type="EC" id="4.2.-.-" evidence="4"/>
<accession>S2W7T7</accession>
<dbReference type="Proteomes" id="UP000014393">
    <property type="component" value="Unassembled WGS sequence"/>
</dbReference>
<dbReference type="Pfam" id="PF04073">
    <property type="entry name" value="tRNA_edit"/>
    <property type="match status" value="1"/>
</dbReference>
<dbReference type="AlphaFoldDB" id="S2W7T7"/>
<organism evidence="7 8">
    <name type="scientific">Actinotignum schaalii FB123-CNA-2</name>
    <dbReference type="NCBI Taxonomy" id="883067"/>
    <lineage>
        <taxon>Bacteria</taxon>
        <taxon>Bacillati</taxon>
        <taxon>Actinomycetota</taxon>
        <taxon>Actinomycetes</taxon>
        <taxon>Actinomycetales</taxon>
        <taxon>Actinomycetaceae</taxon>
        <taxon>Actinotignum</taxon>
    </lineage>
</organism>
<dbReference type="InterPro" id="IPR004369">
    <property type="entry name" value="Prolyl-tRNA_editing_YbaK/EbsC"/>
</dbReference>
<dbReference type="InterPro" id="IPR007214">
    <property type="entry name" value="YbaK/aa-tRNA-synth-assoc-dom"/>
</dbReference>
<dbReference type="InterPro" id="IPR036754">
    <property type="entry name" value="YbaK/aa-tRNA-synt-asso_dom_sf"/>
</dbReference>
<evidence type="ECO:0000256" key="5">
    <source>
        <dbReference type="SAM" id="MobiDB-lite"/>
    </source>
</evidence>
<name>S2W7T7_9ACTO</name>
<evidence type="ECO:0000256" key="1">
    <source>
        <dbReference type="ARBA" id="ARBA00009798"/>
    </source>
</evidence>
<keyword evidence="2 4" id="KW-0648">Protein biosynthesis</keyword>
<evidence type="ECO:0000256" key="2">
    <source>
        <dbReference type="ARBA" id="ARBA00022917"/>
    </source>
</evidence>
<dbReference type="SUPFAM" id="SSF55826">
    <property type="entry name" value="YbaK/ProRS associated domain"/>
    <property type="match status" value="1"/>
</dbReference>
<reference evidence="7 8" key="1">
    <citation type="submission" date="2013-05" db="EMBL/GenBank/DDBJ databases">
        <title>The Genome Sequence of Actinobaculum schaalii FB123-CNA2.</title>
        <authorList>
            <consortium name="The Broad Institute Genomics Platform"/>
            <person name="Earl A."/>
            <person name="Ward D."/>
            <person name="Feldgarden M."/>
            <person name="Gevers D."/>
            <person name="Saerens B."/>
            <person name="Vaneechoutte M."/>
            <person name="Walker B."/>
            <person name="Young S."/>
            <person name="Zeng Q."/>
            <person name="Gargeya S."/>
            <person name="Fitzgerald M."/>
            <person name="Haas B."/>
            <person name="Abouelleil A."/>
            <person name="Allen A.W."/>
            <person name="Alvarado L."/>
            <person name="Arachchi H.M."/>
            <person name="Berlin A.M."/>
            <person name="Chapman S.B."/>
            <person name="Gainer-Dewar J."/>
            <person name="Goldberg J."/>
            <person name="Griggs A."/>
            <person name="Gujja S."/>
            <person name="Hansen M."/>
            <person name="Howarth C."/>
            <person name="Imamovic A."/>
            <person name="Ireland A."/>
            <person name="Larimer J."/>
            <person name="McCowan C."/>
            <person name="Murphy C."/>
            <person name="Pearson M."/>
            <person name="Poon T.W."/>
            <person name="Priest M."/>
            <person name="Roberts A."/>
            <person name="Saif S."/>
            <person name="Shea T."/>
            <person name="Sisk P."/>
            <person name="Sykes S."/>
            <person name="Wortman J."/>
            <person name="Nusbaum C."/>
            <person name="Birren B."/>
        </authorList>
    </citation>
    <scope>NUCLEOTIDE SEQUENCE [LARGE SCALE GENOMIC DNA]</scope>
    <source>
        <strain evidence="7 8">FB123-CNA-2</strain>
    </source>
</reference>
<evidence type="ECO:0000313" key="7">
    <source>
        <dbReference type="EMBL" id="EPD28667.1"/>
    </source>
</evidence>
<evidence type="ECO:0000313" key="8">
    <source>
        <dbReference type="Proteomes" id="UP000014393"/>
    </source>
</evidence>
<keyword evidence="8" id="KW-1185">Reference proteome</keyword>
<dbReference type="PATRIC" id="fig|883067.3.peg.193"/>
<evidence type="ECO:0000256" key="3">
    <source>
        <dbReference type="ARBA" id="ARBA00023239"/>
    </source>
</evidence>
<dbReference type="Gene3D" id="3.90.960.10">
    <property type="entry name" value="YbaK/aminoacyl-tRNA synthetase-associated domain"/>
    <property type="match status" value="1"/>
</dbReference>
<dbReference type="HOGENOM" id="CLU_094875_1_1_11"/>
<dbReference type="EMBL" id="AGWM01000002">
    <property type="protein sequence ID" value="EPD28667.1"/>
    <property type="molecule type" value="Genomic_DNA"/>
</dbReference>
<dbReference type="PIRSF" id="PIRSF006181">
    <property type="entry name" value="EbsC_YbaK"/>
    <property type="match status" value="1"/>
</dbReference>
<proteinExistence type="inferred from homology"/>
<dbReference type="NCBIfam" id="TIGR00011">
    <property type="entry name" value="YbaK_EbsC"/>
    <property type="match status" value="1"/>
</dbReference>
<keyword evidence="3 4" id="KW-0456">Lyase</keyword>
<dbReference type="GO" id="GO:0006412">
    <property type="term" value="P:translation"/>
    <property type="evidence" value="ECO:0007669"/>
    <property type="project" value="UniProtKB-KW"/>
</dbReference>
<dbReference type="PANTHER" id="PTHR30411:SF0">
    <property type="entry name" value="CYS-TRNA(PRO)_CYS-TRNA(CYS) DEACYLASE YBAK"/>
    <property type="match status" value="1"/>
</dbReference>
<dbReference type="PANTHER" id="PTHR30411">
    <property type="entry name" value="CYTOPLASMIC PROTEIN"/>
    <property type="match status" value="1"/>
</dbReference>
<dbReference type="CDD" id="cd00002">
    <property type="entry name" value="YbaK_deacylase"/>
    <property type="match status" value="1"/>
</dbReference>
<protein>
    <recommendedName>
        <fullName evidence="4">Cys-tRNA(Pro)/Cys-tRNA(Cys) deacylase</fullName>
        <ecNumber evidence="4">4.2.-.-</ecNumber>
    </recommendedName>
</protein>
<evidence type="ECO:0000259" key="6">
    <source>
        <dbReference type="Pfam" id="PF04073"/>
    </source>
</evidence>
<sequence>MHPYEHEGYYPGRMSSKKNKPAGTPALLALTKAGVEFTILEYEQSLHHEHGFALDSAAELGMDPRVIFKTLLAQVDGKPVCAVVPAAAMLNLKSLAKAAGGKKAAMMDPHDAEKLTGYVTGGISPLGQKHRSPIFIDASARELPAMVVSGGKRGLSVRLAPADLAAAARAEFAPVADFSRHI</sequence>
<dbReference type="GO" id="GO:0002161">
    <property type="term" value="F:aminoacyl-tRNA deacylase activity"/>
    <property type="evidence" value="ECO:0007669"/>
    <property type="project" value="InterPro"/>
</dbReference>
<feature type="domain" description="YbaK/aminoacyl-tRNA synthetase-associated" evidence="6">
    <location>
        <begin position="55"/>
        <end position="165"/>
    </location>
</feature>
<gene>
    <name evidence="7" type="ORF">HMPREF9237_00194</name>
</gene>